<sequence>MPMQVDLRKFRAWKKRATPKDQTRHGDGGYGDTTTFACLYKGGQTTYGGRLVTIDPNQGGQILKTLANVYSYRQTRRMLDNMPCDSSVKFFNMVLNVNKMSMQALQNTRQGHRATVENDDDDDQPQEQEDEEEEEEEEGETKEEEEDAQEEETDAYLIPPRYNFRNLQQRHSHDHEAGPSSSRPKRRRRRGD</sequence>
<protein>
    <submittedName>
        <fullName evidence="2">Uncharacterized protein</fullName>
    </submittedName>
</protein>
<dbReference type="Proteomes" id="UP001443914">
    <property type="component" value="Unassembled WGS sequence"/>
</dbReference>
<dbReference type="AlphaFoldDB" id="A0AAW1IRZ2"/>
<feature type="region of interest" description="Disordered" evidence="1">
    <location>
        <begin position="105"/>
        <end position="192"/>
    </location>
</feature>
<evidence type="ECO:0000256" key="1">
    <source>
        <dbReference type="SAM" id="MobiDB-lite"/>
    </source>
</evidence>
<gene>
    <name evidence="2" type="ORF">RND81_09G230500</name>
</gene>
<name>A0AAW1IRZ2_SAPOF</name>
<feature type="compositionally biased region" description="Acidic residues" evidence="1">
    <location>
        <begin position="117"/>
        <end position="154"/>
    </location>
</feature>
<keyword evidence="3" id="KW-1185">Reference proteome</keyword>
<dbReference type="EMBL" id="JBDFQZ010000009">
    <property type="protein sequence ID" value="KAK9691940.1"/>
    <property type="molecule type" value="Genomic_DNA"/>
</dbReference>
<organism evidence="2 3">
    <name type="scientific">Saponaria officinalis</name>
    <name type="common">Common soapwort</name>
    <name type="synonym">Lychnis saponaria</name>
    <dbReference type="NCBI Taxonomy" id="3572"/>
    <lineage>
        <taxon>Eukaryota</taxon>
        <taxon>Viridiplantae</taxon>
        <taxon>Streptophyta</taxon>
        <taxon>Embryophyta</taxon>
        <taxon>Tracheophyta</taxon>
        <taxon>Spermatophyta</taxon>
        <taxon>Magnoliopsida</taxon>
        <taxon>eudicotyledons</taxon>
        <taxon>Gunneridae</taxon>
        <taxon>Pentapetalae</taxon>
        <taxon>Caryophyllales</taxon>
        <taxon>Caryophyllaceae</taxon>
        <taxon>Caryophylleae</taxon>
        <taxon>Saponaria</taxon>
    </lineage>
</organism>
<dbReference type="EMBL" id="JBDFQZ010000009">
    <property type="protein sequence ID" value="KAK9691941.1"/>
    <property type="molecule type" value="Genomic_DNA"/>
</dbReference>
<evidence type="ECO:0000313" key="2">
    <source>
        <dbReference type="EMBL" id="KAK9691940.1"/>
    </source>
</evidence>
<proteinExistence type="predicted"/>
<accession>A0AAW1IRZ2</accession>
<comment type="caution">
    <text evidence="2">The sequence shown here is derived from an EMBL/GenBank/DDBJ whole genome shotgun (WGS) entry which is preliminary data.</text>
</comment>
<evidence type="ECO:0000313" key="3">
    <source>
        <dbReference type="Proteomes" id="UP001443914"/>
    </source>
</evidence>
<reference evidence="2 3" key="1">
    <citation type="submission" date="2024-03" db="EMBL/GenBank/DDBJ databases">
        <title>WGS assembly of Saponaria officinalis var. Norfolk2.</title>
        <authorList>
            <person name="Jenkins J."/>
            <person name="Shu S."/>
            <person name="Grimwood J."/>
            <person name="Barry K."/>
            <person name="Goodstein D."/>
            <person name="Schmutz J."/>
            <person name="Leebens-Mack J."/>
            <person name="Osbourn A."/>
        </authorList>
    </citation>
    <scope>NUCLEOTIDE SEQUENCE [LARGE SCALE GENOMIC DNA]</scope>
    <source>
        <strain evidence="3">cv. Norfolk2</strain>
        <strain evidence="2">JIC</strain>
        <tissue evidence="2">Leaf</tissue>
    </source>
</reference>
<feature type="compositionally biased region" description="Basic residues" evidence="1">
    <location>
        <begin position="183"/>
        <end position="192"/>
    </location>
</feature>